<proteinExistence type="predicted"/>
<protein>
    <submittedName>
        <fullName evidence="1">Uncharacterized protein</fullName>
    </submittedName>
</protein>
<gene>
    <name evidence="1" type="ORF">HC352_05600</name>
</gene>
<name>A0A6H2ELT3_9ACTO</name>
<reference evidence="1 2" key="1">
    <citation type="submission" date="2020-03" db="EMBL/GenBank/DDBJ databases">
        <title>Complete genome of Arcanobacterium buesumensis sp. nov. strain 2701.</title>
        <authorList>
            <person name="Borowiak M."/>
            <person name="Alssahen M."/>
            <person name="Laemmler C."/>
            <person name="Malorny B."/>
            <person name="Hassan A."/>
            <person name="Prenger-Berninghoff E."/>
            <person name="Ploetz M."/>
            <person name="Abdulmawjood A."/>
        </authorList>
    </citation>
    <scope>NUCLEOTIDE SEQUENCE [LARGE SCALE GENOMIC DNA]</scope>
    <source>
        <strain evidence="1 2">2701</strain>
    </source>
</reference>
<dbReference type="KEGG" id="arca:HC352_05600"/>
<sequence length="115" mass="12872">MNDNTLKIFAFFHTDDTLRIIGGPEDKTTLPFTLNDVDKLLYDLLFATKIARTYVVEHKGHVIAQTAEGCMATYHQLAVMLNAKLKKEKIPNIANELTGIVVAIKKLVEIGDKDE</sequence>
<accession>A0A6H2ELT3</accession>
<organism evidence="1 2">
    <name type="scientific">Arcanobacterium buesumense</name>
    <dbReference type="NCBI Taxonomy" id="2722751"/>
    <lineage>
        <taxon>Bacteria</taxon>
        <taxon>Bacillati</taxon>
        <taxon>Actinomycetota</taxon>
        <taxon>Actinomycetes</taxon>
        <taxon>Actinomycetales</taxon>
        <taxon>Actinomycetaceae</taxon>
        <taxon>Arcanobacterium</taxon>
    </lineage>
</organism>
<dbReference type="AlphaFoldDB" id="A0A6H2ELT3"/>
<evidence type="ECO:0000313" key="1">
    <source>
        <dbReference type="EMBL" id="QJC22027.1"/>
    </source>
</evidence>
<dbReference type="Proteomes" id="UP000502298">
    <property type="component" value="Chromosome"/>
</dbReference>
<keyword evidence="2" id="KW-1185">Reference proteome</keyword>
<dbReference type="RefSeq" id="WP_168917961.1">
    <property type="nucleotide sequence ID" value="NZ_CP050804.1"/>
</dbReference>
<evidence type="ECO:0000313" key="2">
    <source>
        <dbReference type="Proteomes" id="UP000502298"/>
    </source>
</evidence>
<dbReference type="EMBL" id="CP050804">
    <property type="protein sequence ID" value="QJC22027.1"/>
    <property type="molecule type" value="Genomic_DNA"/>
</dbReference>